<dbReference type="PANTHER" id="PTHR23319:SF4">
    <property type="entry name" value="GRAM DOMAIN CONTAINING 1B, ISOFORM E"/>
    <property type="match status" value="1"/>
</dbReference>
<dbReference type="PANTHER" id="PTHR23319">
    <property type="entry name" value="GRAM DOMAIN CONTAINING 1B, ISOFORM E"/>
    <property type="match status" value="1"/>
</dbReference>
<dbReference type="SMART" id="SM00568">
    <property type="entry name" value="GRAM"/>
    <property type="match status" value="1"/>
</dbReference>
<evidence type="ECO:0000313" key="4">
    <source>
        <dbReference type="EnsemblMetazoa" id="XP_020904771.1"/>
    </source>
</evidence>
<dbReference type="AlphaFoldDB" id="A0A913XID6"/>
<keyword evidence="2" id="KW-1133">Transmembrane helix</keyword>
<dbReference type="GO" id="GO:0140268">
    <property type="term" value="C:endoplasmic reticulum-plasma membrane contact site"/>
    <property type="evidence" value="ECO:0007669"/>
    <property type="project" value="TreeGrafter"/>
</dbReference>
<organism evidence="4 5">
    <name type="scientific">Exaiptasia diaphana</name>
    <name type="common">Tropical sea anemone</name>
    <name type="synonym">Aiptasia pulchella</name>
    <dbReference type="NCBI Taxonomy" id="2652724"/>
    <lineage>
        <taxon>Eukaryota</taxon>
        <taxon>Metazoa</taxon>
        <taxon>Cnidaria</taxon>
        <taxon>Anthozoa</taxon>
        <taxon>Hexacorallia</taxon>
        <taxon>Actiniaria</taxon>
        <taxon>Aiptasiidae</taxon>
        <taxon>Exaiptasia</taxon>
    </lineage>
</organism>
<dbReference type="GO" id="GO:0032934">
    <property type="term" value="F:sterol binding"/>
    <property type="evidence" value="ECO:0007669"/>
    <property type="project" value="TreeGrafter"/>
</dbReference>
<dbReference type="GO" id="GO:0032366">
    <property type="term" value="P:intracellular sterol transport"/>
    <property type="evidence" value="ECO:0007669"/>
    <property type="project" value="TreeGrafter"/>
</dbReference>
<sequence length="490" mass="55843">MRICVMGVQLLHKKKKKSRAKGEPSSIPRKPFLKKCTMEKTPRATSSLSSKDENNSTLQTENTEYNETSSLSSCITEFETFADEVKDGVPEVDFRGRVNRERSKSADDTRDDISVECSSQLSVRSEKHSGFIRTLLSSRTPYDEFHRLFKNVPKDQFPINDFSCALSRDILLQGRLYISQGWFCFYSNIFGWETQVTIDCSKIQSITREKTAYVVPNAILISTFDDKHFFSSFLSRESVYKLLIQVWEDVVAKTQEPSEEDLLDNLPFHELDEELDNNNIDIADTSFDGIEPIGYAVNENKFSSDSGFYDCQAPGILSADLETDPQSMMSFDPTLEEEINHSSSKLPSWAKIALCAASIAEMTFSYFQVTYQLLRRLSKQQLFILFTSIIIITLMCCSAFLLYRLAVLEPLVFTKPPISKAYVSQKSVHQILKLRKEVYDAEVMRVQKIVSANLEAISQISETLKMLQEDLANQLHRNCTVIDKNVCVNL</sequence>
<dbReference type="KEGG" id="epa:110243056"/>
<evidence type="ECO:0000313" key="5">
    <source>
        <dbReference type="Proteomes" id="UP000887567"/>
    </source>
</evidence>
<dbReference type="CDD" id="cd13220">
    <property type="entry name" value="PH-GRAM_GRAMDC"/>
    <property type="match status" value="1"/>
</dbReference>
<dbReference type="InterPro" id="IPR011993">
    <property type="entry name" value="PH-like_dom_sf"/>
</dbReference>
<dbReference type="InterPro" id="IPR051482">
    <property type="entry name" value="Cholesterol_transport"/>
</dbReference>
<dbReference type="GO" id="GO:0120015">
    <property type="term" value="F:sterol transfer activity"/>
    <property type="evidence" value="ECO:0007669"/>
    <property type="project" value="TreeGrafter"/>
</dbReference>
<proteinExistence type="predicted"/>
<dbReference type="GO" id="GO:0005789">
    <property type="term" value="C:endoplasmic reticulum membrane"/>
    <property type="evidence" value="ECO:0007669"/>
    <property type="project" value="TreeGrafter"/>
</dbReference>
<evidence type="ECO:0000256" key="1">
    <source>
        <dbReference type="SAM" id="MobiDB-lite"/>
    </source>
</evidence>
<dbReference type="Gene3D" id="2.30.29.30">
    <property type="entry name" value="Pleckstrin-homology domain (PH domain)/Phosphotyrosine-binding domain (PTB)"/>
    <property type="match status" value="1"/>
</dbReference>
<keyword evidence="2" id="KW-0812">Transmembrane</keyword>
<feature type="region of interest" description="Disordered" evidence="1">
    <location>
        <begin position="14"/>
        <end position="65"/>
    </location>
</feature>
<protein>
    <recommendedName>
        <fullName evidence="3">GRAM domain-containing protein</fullName>
    </recommendedName>
</protein>
<feature type="domain" description="GRAM" evidence="3">
    <location>
        <begin position="143"/>
        <end position="210"/>
    </location>
</feature>
<dbReference type="InterPro" id="IPR004182">
    <property type="entry name" value="GRAM"/>
</dbReference>
<dbReference type="EnsemblMetazoa" id="XM_021049112.2">
    <property type="protein sequence ID" value="XP_020904771.1"/>
    <property type="gene ID" value="LOC110243056"/>
</dbReference>
<keyword evidence="5" id="KW-1185">Reference proteome</keyword>
<dbReference type="GO" id="GO:0005886">
    <property type="term" value="C:plasma membrane"/>
    <property type="evidence" value="ECO:0007669"/>
    <property type="project" value="TreeGrafter"/>
</dbReference>
<evidence type="ECO:0000259" key="3">
    <source>
        <dbReference type="SMART" id="SM00568"/>
    </source>
</evidence>
<dbReference type="Pfam" id="PF02893">
    <property type="entry name" value="GRAM"/>
    <property type="match status" value="1"/>
</dbReference>
<dbReference type="Proteomes" id="UP000887567">
    <property type="component" value="Unplaced"/>
</dbReference>
<evidence type="ECO:0000256" key="2">
    <source>
        <dbReference type="SAM" id="Phobius"/>
    </source>
</evidence>
<dbReference type="OrthoDB" id="5960980at2759"/>
<accession>A0A913XID6</accession>
<keyword evidence="2" id="KW-0472">Membrane</keyword>
<dbReference type="GeneID" id="110243056"/>
<reference evidence="4" key="1">
    <citation type="submission" date="2022-11" db="UniProtKB">
        <authorList>
            <consortium name="EnsemblMetazoa"/>
        </authorList>
    </citation>
    <scope>IDENTIFICATION</scope>
</reference>
<dbReference type="RefSeq" id="XP_020904771.1">
    <property type="nucleotide sequence ID" value="XM_021049112.2"/>
</dbReference>
<feature type="compositionally biased region" description="Polar residues" evidence="1">
    <location>
        <begin position="43"/>
        <end position="65"/>
    </location>
</feature>
<dbReference type="OMA" id="MRICVMG"/>
<name>A0A913XID6_EXADI</name>
<feature type="transmembrane region" description="Helical" evidence="2">
    <location>
        <begin position="382"/>
        <end position="403"/>
    </location>
</feature>